<dbReference type="SUPFAM" id="SSF52833">
    <property type="entry name" value="Thioredoxin-like"/>
    <property type="match status" value="1"/>
</dbReference>
<protein>
    <submittedName>
        <fullName evidence="1">DUF411 domain-containing protein</fullName>
    </submittedName>
</protein>
<keyword evidence="2" id="KW-1185">Reference proteome</keyword>
<sequence length="123" mass="13229">MEVWKDPNCGCCKDWVKHLEQAGFTVRVYDIGNEAKRAALGMPQALGSCHTGVVGGYAIEGHVPAKDIQRLLREKPKALGLSVPGMPIGSPGMDGAIYKGRKDPFDVLLVAANGNSTVFQSYR</sequence>
<dbReference type="Proteomes" id="UP001321700">
    <property type="component" value="Unassembled WGS sequence"/>
</dbReference>
<evidence type="ECO:0000313" key="2">
    <source>
        <dbReference type="Proteomes" id="UP001321700"/>
    </source>
</evidence>
<dbReference type="InterPro" id="IPR007332">
    <property type="entry name" value="DUF411"/>
</dbReference>
<dbReference type="Pfam" id="PF04214">
    <property type="entry name" value="DUF411"/>
    <property type="match status" value="1"/>
</dbReference>
<reference evidence="1 2" key="1">
    <citation type="submission" date="2023-08" db="EMBL/GenBank/DDBJ databases">
        <title>Rhodoferax potami sp. nov. and Rhodoferax mekongensis sp. nov., isolated from the Mekong River in Thailand.</title>
        <authorList>
            <person name="Kitikhun S."/>
            <person name="Charoenyingcharoen P."/>
            <person name="Siriarchawattana P."/>
            <person name="Likhitrattanapisal S."/>
            <person name="Nilsakha T."/>
            <person name="Chanpet A."/>
            <person name="Rattanawaree P."/>
            <person name="Ingsriswang S."/>
        </authorList>
    </citation>
    <scope>NUCLEOTIDE SEQUENCE [LARGE SCALE GENOMIC DNA]</scope>
    <source>
        <strain evidence="1 2">TBRC 17660</strain>
    </source>
</reference>
<proteinExistence type="predicted"/>
<organism evidence="1 2">
    <name type="scientific">Rhodoferax potami</name>
    <dbReference type="NCBI Taxonomy" id="3068338"/>
    <lineage>
        <taxon>Bacteria</taxon>
        <taxon>Pseudomonadati</taxon>
        <taxon>Pseudomonadota</taxon>
        <taxon>Betaproteobacteria</taxon>
        <taxon>Burkholderiales</taxon>
        <taxon>Comamonadaceae</taxon>
        <taxon>Rhodoferax</taxon>
    </lineage>
</organism>
<dbReference type="EMBL" id="JAVBIK010000001">
    <property type="protein sequence ID" value="MDT7518850.1"/>
    <property type="molecule type" value="Genomic_DNA"/>
</dbReference>
<name>A0ABU3KM56_9BURK</name>
<comment type="caution">
    <text evidence="1">The sequence shown here is derived from an EMBL/GenBank/DDBJ whole genome shotgun (WGS) entry which is preliminary data.</text>
</comment>
<evidence type="ECO:0000313" key="1">
    <source>
        <dbReference type="EMBL" id="MDT7518850.1"/>
    </source>
</evidence>
<accession>A0ABU3KM56</accession>
<gene>
    <name evidence="1" type="ORF">RAE19_09040</name>
</gene>
<dbReference type="InterPro" id="IPR036249">
    <property type="entry name" value="Thioredoxin-like_sf"/>
</dbReference>